<keyword evidence="4" id="KW-0808">Transferase</keyword>
<evidence type="ECO:0000256" key="1">
    <source>
        <dbReference type="ARBA" id="ARBA00001478"/>
    </source>
</evidence>
<name>A0A9D9J1X4_9BACT</name>
<reference evidence="6" key="1">
    <citation type="submission" date="2020-10" db="EMBL/GenBank/DDBJ databases">
        <authorList>
            <person name="Gilroy R."/>
        </authorList>
    </citation>
    <scope>NUCLEOTIDE SEQUENCE</scope>
    <source>
        <strain evidence="6">B3-2255</strain>
    </source>
</reference>
<dbReference type="Pfam" id="PF08323">
    <property type="entry name" value="Glyco_transf_5"/>
    <property type="match status" value="1"/>
</dbReference>
<comment type="catalytic activity">
    <reaction evidence="1">
        <text>[(1-&gt;4)-alpha-D-glucosyl](n) + ADP-alpha-D-glucose = [(1-&gt;4)-alpha-D-glucosyl](n+1) + ADP + H(+)</text>
        <dbReference type="Rhea" id="RHEA:18189"/>
        <dbReference type="Rhea" id="RHEA-COMP:9584"/>
        <dbReference type="Rhea" id="RHEA-COMP:9587"/>
        <dbReference type="ChEBI" id="CHEBI:15378"/>
        <dbReference type="ChEBI" id="CHEBI:15444"/>
        <dbReference type="ChEBI" id="CHEBI:57498"/>
        <dbReference type="ChEBI" id="CHEBI:456216"/>
        <dbReference type="EC" id="2.4.1.21"/>
    </reaction>
</comment>
<evidence type="ECO:0000313" key="7">
    <source>
        <dbReference type="Proteomes" id="UP000823772"/>
    </source>
</evidence>
<dbReference type="Gene3D" id="3.40.50.2000">
    <property type="entry name" value="Glycogen Phosphorylase B"/>
    <property type="match status" value="1"/>
</dbReference>
<evidence type="ECO:0000256" key="4">
    <source>
        <dbReference type="ARBA" id="ARBA00022679"/>
    </source>
</evidence>
<gene>
    <name evidence="6" type="ORF">IAC87_07165</name>
</gene>
<keyword evidence="3" id="KW-0328">Glycosyltransferase</keyword>
<dbReference type="PANTHER" id="PTHR45825">
    <property type="entry name" value="GRANULE-BOUND STARCH SYNTHASE 1, CHLOROPLASTIC/AMYLOPLASTIC"/>
    <property type="match status" value="1"/>
</dbReference>
<accession>A0A9D9J1X4</accession>
<dbReference type="AlphaFoldDB" id="A0A9D9J1X4"/>
<evidence type="ECO:0000256" key="2">
    <source>
        <dbReference type="ARBA" id="ARBA00012588"/>
    </source>
</evidence>
<feature type="domain" description="Starch synthase catalytic" evidence="5">
    <location>
        <begin position="8"/>
        <end position="237"/>
    </location>
</feature>
<sequence>MQKSEPTRVLFVNSEIYPYLPETYISTIGRYLPQGIQECKKEIRSFMPKYGCINERRNQLHEVIRLSGMNIVINDVDRPLIIKVSSIPAARMQVYFIDNEDYFQRKYVFTDENGKFFDDNGERAVFFARGVLETVKKLRWKPDIIHCQGWISHILPLYLKKCYKDDPIFSNTKVVLSLYDEFLEERFSADLAEKAALPGLESKDFELFAEPVGINLAKLASFHSDGIIMGSDSIPAELEGFCKELGRPVLPYFKIENGNNDYIKVYNDFYDRIIGNTNEDNAQ</sequence>
<dbReference type="Proteomes" id="UP000823772">
    <property type="component" value="Unassembled WGS sequence"/>
</dbReference>
<dbReference type="EMBL" id="JADILY010000152">
    <property type="protein sequence ID" value="MBO8482301.1"/>
    <property type="molecule type" value="Genomic_DNA"/>
</dbReference>
<comment type="caution">
    <text evidence="6">The sequence shown here is derived from an EMBL/GenBank/DDBJ whole genome shotgun (WGS) entry which is preliminary data.</text>
</comment>
<reference evidence="6" key="2">
    <citation type="journal article" date="2021" name="PeerJ">
        <title>Extensive microbial diversity within the chicken gut microbiome revealed by metagenomics and culture.</title>
        <authorList>
            <person name="Gilroy R."/>
            <person name="Ravi A."/>
            <person name="Getino M."/>
            <person name="Pursley I."/>
            <person name="Horton D.L."/>
            <person name="Alikhan N.F."/>
            <person name="Baker D."/>
            <person name="Gharbi K."/>
            <person name="Hall N."/>
            <person name="Watson M."/>
            <person name="Adriaenssens E.M."/>
            <person name="Foster-Nyarko E."/>
            <person name="Jarju S."/>
            <person name="Secka A."/>
            <person name="Antonio M."/>
            <person name="Oren A."/>
            <person name="Chaudhuri R.R."/>
            <person name="La Ragione R."/>
            <person name="Hildebrand F."/>
            <person name="Pallen M.J."/>
        </authorList>
    </citation>
    <scope>NUCLEOTIDE SEQUENCE</scope>
    <source>
        <strain evidence="6">B3-2255</strain>
    </source>
</reference>
<proteinExistence type="predicted"/>
<dbReference type="GO" id="GO:0009011">
    <property type="term" value="F:alpha-1,4-glucan glucosyltransferase (ADP-glucose donor) activity"/>
    <property type="evidence" value="ECO:0007669"/>
    <property type="project" value="UniProtKB-EC"/>
</dbReference>
<dbReference type="EC" id="2.4.1.21" evidence="2"/>
<dbReference type="InterPro" id="IPR013534">
    <property type="entry name" value="Starch_synth_cat_dom"/>
</dbReference>
<evidence type="ECO:0000259" key="5">
    <source>
        <dbReference type="Pfam" id="PF08323"/>
    </source>
</evidence>
<evidence type="ECO:0000313" key="6">
    <source>
        <dbReference type="EMBL" id="MBO8482301.1"/>
    </source>
</evidence>
<dbReference type="SUPFAM" id="SSF53756">
    <property type="entry name" value="UDP-Glycosyltransferase/glycogen phosphorylase"/>
    <property type="match status" value="1"/>
</dbReference>
<protein>
    <recommendedName>
        <fullName evidence="2">starch synthase</fullName>
        <ecNumber evidence="2">2.4.1.21</ecNumber>
    </recommendedName>
</protein>
<evidence type="ECO:0000256" key="3">
    <source>
        <dbReference type="ARBA" id="ARBA00022676"/>
    </source>
</evidence>
<organism evidence="6 7">
    <name type="scientific">Candidatus Merdivivens faecigallinarum</name>
    <dbReference type="NCBI Taxonomy" id="2840871"/>
    <lineage>
        <taxon>Bacteria</taxon>
        <taxon>Pseudomonadati</taxon>
        <taxon>Bacteroidota</taxon>
        <taxon>Bacteroidia</taxon>
        <taxon>Bacteroidales</taxon>
        <taxon>Muribaculaceae</taxon>
        <taxon>Muribaculaceae incertae sedis</taxon>
        <taxon>Candidatus Merdivivens</taxon>
    </lineage>
</organism>
<dbReference type="PANTHER" id="PTHR45825:SF11">
    <property type="entry name" value="ALPHA AMYLASE DOMAIN-CONTAINING PROTEIN"/>
    <property type="match status" value="1"/>
</dbReference>